<dbReference type="Proteomes" id="UP001620295">
    <property type="component" value="Unassembled WGS sequence"/>
</dbReference>
<dbReference type="EMBL" id="JBJDQH010000001">
    <property type="protein sequence ID" value="MFK4263715.1"/>
    <property type="molecule type" value="Genomic_DNA"/>
</dbReference>
<dbReference type="Pfam" id="PF13458">
    <property type="entry name" value="Peripla_BP_6"/>
    <property type="match status" value="1"/>
</dbReference>
<evidence type="ECO:0000313" key="5">
    <source>
        <dbReference type="Proteomes" id="UP001620295"/>
    </source>
</evidence>
<evidence type="ECO:0000259" key="3">
    <source>
        <dbReference type="Pfam" id="PF13458"/>
    </source>
</evidence>
<dbReference type="Gene3D" id="3.40.50.2300">
    <property type="match status" value="2"/>
</dbReference>
<organism evidence="4 5">
    <name type="scientific">Streptomyces milbemycinicus</name>
    <dbReference type="NCBI Taxonomy" id="476552"/>
    <lineage>
        <taxon>Bacteria</taxon>
        <taxon>Bacillati</taxon>
        <taxon>Actinomycetota</taxon>
        <taxon>Actinomycetes</taxon>
        <taxon>Kitasatosporales</taxon>
        <taxon>Streptomycetaceae</taxon>
        <taxon>Streptomyces</taxon>
    </lineage>
</organism>
<sequence length="387" mass="40991">MNTPPSPPGAERTDGSSVRIGVLVPLTRPGWAEAGRHLLAGLELAVREVNDDGGIVGRPLELVVRDTAADPQRAAAAVDELAGLGVAALAGEYHSVVARTAAARADALGLPFLCSSAVLDALTEQPTDWVARLAPAQSHGWRIYADFLLGAGHSRIAVAAEPSVYWASGARILRDYLAPRGGTVIELDMRALAPTAVCDELVDNRATALLLLVGHPEPAVSIVKSVRRDQRLAEIMMGAPAGQPEFAEWATLLGDDGAAVPFLRYLPERLSPLGVRVETALRERLAAAPSFVAFEGYDTVAVLAEVLRSHGADRARIAESWSRVAVEGTRGQIQFSRTPGISVWQWAWTSVQVVDRDPAEPDRFRILHTVQGAPATQPGCAASAGDG</sequence>
<evidence type="ECO:0000313" key="4">
    <source>
        <dbReference type="EMBL" id="MFK4263715.1"/>
    </source>
</evidence>
<name>A0ABW8LFE7_9ACTN</name>
<proteinExistence type="inferred from homology"/>
<evidence type="ECO:0000256" key="2">
    <source>
        <dbReference type="ARBA" id="ARBA00022729"/>
    </source>
</evidence>
<keyword evidence="5" id="KW-1185">Reference proteome</keyword>
<gene>
    <name evidence="4" type="ORF">ACI2L5_02070</name>
</gene>
<comment type="similarity">
    <text evidence="1">Belongs to the leucine-binding protein family.</text>
</comment>
<dbReference type="InterPro" id="IPR051010">
    <property type="entry name" value="BCAA_transport"/>
</dbReference>
<accession>A0ABW8LFE7</accession>
<dbReference type="InterPro" id="IPR028081">
    <property type="entry name" value="Leu-bd"/>
</dbReference>
<feature type="domain" description="Leucine-binding protein" evidence="3">
    <location>
        <begin position="17"/>
        <end position="338"/>
    </location>
</feature>
<dbReference type="SUPFAM" id="SSF53822">
    <property type="entry name" value="Periplasmic binding protein-like I"/>
    <property type="match status" value="1"/>
</dbReference>
<evidence type="ECO:0000256" key="1">
    <source>
        <dbReference type="ARBA" id="ARBA00010062"/>
    </source>
</evidence>
<keyword evidence="2" id="KW-0732">Signal</keyword>
<dbReference type="PANTHER" id="PTHR30483">
    <property type="entry name" value="LEUCINE-SPECIFIC-BINDING PROTEIN"/>
    <property type="match status" value="1"/>
</dbReference>
<comment type="caution">
    <text evidence="4">The sequence shown here is derived from an EMBL/GenBank/DDBJ whole genome shotgun (WGS) entry which is preliminary data.</text>
</comment>
<dbReference type="InterPro" id="IPR028082">
    <property type="entry name" value="Peripla_BP_I"/>
</dbReference>
<reference evidence="4 5" key="1">
    <citation type="submission" date="2024-11" db="EMBL/GenBank/DDBJ databases">
        <title>The Natural Products Discovery Center: Release of the First 8490 Sequenced Strains for Exploring Actinobacteria Biosynthetic Diversity.</title>
        <authorList>
            <person name="Kalkreuter E."/>
            <person name="Kautsar S.A."/>
            <person name="Yang D."/>
            <person name="Bader C.D."/>
            <person name="Teijaro C.N."/>
            <person name="Fluegel L."/>
            <person name="Davis C.M."/>
            <person name="Simpson J.R."/>
            <person name="Lauterbach L."/>
            <person name="Steele A.D."/>
            <person name="Gui C."/>
            <person name="Meng S."/>
            <person name="Li G."/>
            <person name="Viehrig K."/>
            <person name="Ye F."/>
            <person name="Su P."/>
            <person name="Kiefer A.F."/>
            <person name="Nichols A."/>
            <person name="Cepeda A.J."/>
            <person name="Yan W."/>
            <person name="Fan B."/>
            <person name="Jiang Y."/>
            <person name="Adhikari A."/>
            <person name="Zheng C.-J."/>
            <person name="Schuster L."/>
            <person name="Cowan T.M."/>
            <person name="Smanski M.J."/>
            <person name="Chevrette M.G."/>
            <person name="De Carvalho L.P.S."/>
            <person name="Shen B."/>
        </authorList>
    </citation>
    <scope>NUCLEOTIDE SEQUENCE [LARGE SCALE GENOMIC DNA]</scope>
    <source>
        <strain evidence="4 5">NPDC020863</strain>
    </source>
</reference>
<protein>
    <submittedName>
        <fullName evidence="4">ABC transporter substrate-binding protein</fullName>
    </submittedName>
</protein>
<dbReference type="CDD" id="cd06268">
    <property type="entry name" value="PBP1_ABC_transporter_LIVBP-like"/>
    <property type="match status" value="1"/>
</dbReference>
<dbReference type="RefSeq" id="WP_358637263.1">
    <property type="nucleotide sequence ID" value="NZ_JBFACG010000010.1"/>
</dbReference>
<dbReference type="PANTHER" id="PTHR30483:SF6">
    <property type="entry name" value="PERIPLASMIC BINDING PROTEIN OF ABC TRANSPORTER FOR NATURAL AMINO ACIDS"/>
    <property type="match status" value="1"/>
</dbReference>